<dbReference type="Proteomes" id="UP000789595">
    <property type="component" value="Unassembled WGS sequence"/>
</dbReference>
<evidence type="ECO:0000256" key="6">
    <source>
        <dbReference type="SAM" id="Phobius"/>
    </source>
</evidence>
<feature type="domain" description="Amino acid transporter transmembrane" evidence="7">
    <location>
        <begin position="25"/>
        <end position="409"/>
    </location>
</feature>
<evidence type="ECO:0000313" key="8">
    <source>
        <dbReference type="EMBL" id="CAH0380138.1"/>
    </source>
</evidence>
<evidence type="ECO:0000256" key="2">
    <source>
        <dbReference type="ARBA" id="ARBA00022692"/>
    </source>
</evidence>
<dbReference type="PANTHER" id="PTHR22950">
    <property type="entry name" value="AMINO ACID TRANSPORTER"/>
    <property type="match status" value="1"/>
</dbReference>
<comment type="caution">
    <text evidence="8">The sequence shown here is derived from an EMBL/GenBank/DDBJ whole genome shotgun (WGS) entry which is preliminary data.</text>
</comment>
<keyword evidence="9" id="KW-1185">Reference proteome</keyword>
<proteinExistence type="predicted"/>
<evidence type="ECO:0000256" key="5">
    <source>
        <dbReference type="SAM" id="MobiDB-lite"/>
    </source>
</evidence>
<feature type="transmembrane region" description="Helical" evidence="6">
    <location>
        <begin position="301"/>
        <end position="323"/>
    </location>
</feature>
<keyword evidence="3 6" id="KW-1133">Transmembrane helix</keyword>
<feature type="region of interest" description="Disordered" evidence="5">
    <location>
        <begin position="1"/>
        <end position="20"/>
    </location>
</feature>
<keyword evidence="4 6" id="KW-0472">Membrane</keyword>
<evidence type="ECO:0000259" key="7">
    <source>
        <dbReference type="Pfam" id="PF01490"/>
    </source>
</evidence>
<feature type="transmembrane region" description="Helical" evidence="6">
    <location>
        <begin position="252"/>
        <end position="276"/>
    </location>
</feature>
<reference evidence="8" key="1">
    <citation type="submission" date="2021-11" db="EMBL/GenBank/DDBJ databases">
        <authorList>
            <consortium name="Genoscope - CEA"/>
            <person name="William W."/>
        </authorList>
    </citation>
    <scope>NUCLEOTIDE SEQUENCE</scope>
</reference>
<feature type="transmembrane region" description="Helical" evidence="6">
    <location>
        <begin position="335"/>
        <end position="352"/>
    </location>
</feature>
<dbReference type="InterPro" id="IPR013057">
    <property type="entry name" value="AA_transpt_TM"/>
</dbReference>
<dbReference type="AlphaFoldDB" id="A0A8J2T2A0"/>
<dbReference type="GO" id="GO:0016020">
    <property type="term" value="C:membrane"/>
    <property type="evidence" value="ECO:0007669"/>
    <property type="project" value="UniProtKB-SubCell"/>
</dbReference>
<evidence type="ECO:0000313" key="9">
    <source>
        <dbReference type="Proteomes" id="UP000789595"/>
    </source>
</evidence>
<feature type="transmembrane region" description="Helical" evidence="6">
    <location>
        <begin position="108"/>
        <end position="133"/>
    </location>
</feature>
<feature type="transmembrane region" description="Helical" evidence="6">
    <location>
        <begin position="50"/>
        <end position="69"/>
    </location>
</feature>
<dbReference type="GO" id="GO:0015179">
    <property type="term" value="F:L-amino acid transmembrane transporter activity"/>
    <property type="evidence" value="ECO:0007669"/>
    <property type="project" value="TreeGrafter"/>
</dbReference>
<dbReference type="Pfam" id="PF01490">
    <property type="entry name" value="Aa_trans"/>
    <property type="match status" value="1"/>
</dbReference>
<feature type="transmembrane region" description="Helical" evidence="6">
    <location>
        <begin position="394"/>
        <end position="412"/>
    </location>
</feature>
<keyword evidence="2 6" id="KW-0812">Transmembrane</keyword>
<feature type="transmembrane region" description="Helical" evidence="6">
    <location>
        <begin position="216"/>
        <end position="240"/>
    </location>
</feature>
<dbReference type="OrthoDB" id="191198at2759"/>
<gene>
    <name evidence="8" type="ORF">PECAL_6P17780</name>
</gene>
<name>A0A8J2T2A0_9STRA</name>
<evidence type="ECO:0000256" key="4">
    <source>
        <dbReference type="ARBA" id="ARBA00023136"/>
    </source>
</evidence>
<feature type="transmembrane region" description="Helical" evidence="6">
    <location>
        <begin position="358"/>
        <end position="382"/>
    </location>
</feature>
<dbReference type="EMBL" id="CAKKNE010000006">
    <property type="protein sequence ID" value="CAH0380138.1"/>
    <property type="molecule type" value="Genomic_DNA"/>
</dbReference>
<protein>
    <recommendedName>
        <fullName evidence="7">Amino acid transporter transmembrane domain-containing protein</fullName>
    </recommendedName>
</protein>
<sequence length="431" mass="43757">MPEPLGSRRPSETLPLAGSGSKTGNTSFLGAVTTMLKFCIGTGVLAVPHAFSTGGVLPCALALLALLAWNDWAGRRLIQARDLLDADALRRFNEGGGESPLAALTREVCGAAVAGVVEAVFFVLMFGVAVAYLVALHDFVRATPLALPLGVDVALAAAAAVPLALVDDFGSLAAAGAAALVALACSLAAIALYGVLRRERLGWAQSGTFDWTKPDSVADVGAAVGVMAFCFGVAPVALHLEASMAAPERFAAAQRVALFTAFAAYVIVGAGVARLYDGPAPDDSVPGNVLDALPMGVTPTLVRLAMAAACVASIPIGLVGCGEIVEARIPRCRRLVVRGLVAVAAALVAYAMPAFALVVGLVGAVAVCTLSFALPPLVHLLLAKRNGLPVAEDAVLLIAGVLLVVVTTTLTARTTAAALAEAYADDDDFLS</sequence>
<organism evidence="8 9">
    <name type="scientific">Pelagomonas calceolata</name>
    <dbReference type="NCBI Taxonomy" id="35677"/>
    <lineage>
        <taxon>Eukaryota</taxon>
        <taxon>Sar</taxon>
        <taxon>Stramenopiles</taxon>
        <taxon>Ochrophyta</taxon>
        <taxon>Pelagophyceae</taxon>
        <taxon>Pelagomonadales</taxon>
        <taxon>Pelagomonadaceae</taxon>
        <taxon>Pelagomonas</taxon>
    </lineage>
</organism>
<feature type="transmembrane region" description="Helical" evidence="6">
    <location>
        <begin position="172"/>
        <end position="196"/>
    </location>
</feature>
<evidence type="ECO:0000256" key="1">
    <source>
        <dbReference type="ARBA" id="ARBA00004141"/>
    </source>
</evidence>
<feature type="transmembrane region" description="Helical" evidence="6">
    <location>
        <begin position="145"/>
        <end position="165"/>
    </location>
</feature>
<comment type="subcellular location">
    <subcellularLocation>
        <location evidence="1">Membrane</location>
        <topology evidence="1">Multi-pass membrane protein</topology>
    </subcellularLocation>
</comment>
<accession>A0A8J2T2A0</accession>
<evidence type="ECO:0000256" key="3">
    <source>
        <dbReference type="ARBA" id="ARBA00022989"/>
    </source>
</evidence>